<keyword evidence="2" id="KW-0812">Transmembrane</keyword>
<feature type="transmembrane region" description="Helical" evidence="2">
    <location>
        <begin position="12"/>
        <end position="33"/>
    </location>
</feature>
<dbReference type="PANTHER" id="PTHR42208:SF1">
    <property type="entry name" value="HEAVY METAL TRANSPORTER"/>
    <property type="match status" value="1"/>
</dbReference>
<feature type="compositionally biased region" description="Gly residues" evidence="1">
    <location>
        <begin position="47"/>
        <end position="63"/>
    </location>
</feature>
<dbReference type="EMBL" id="JBHSKV010000018">
    <property type="protein sequence ID" value="MFC5135832.1"/>
    <property type="molecule type" value="Genomic_DNA"/>
</dbReference>
<dbReference type="PANTHER" id="PTHR42208">
    <property type="entry name" value="HEAVY METAL TRANSPORTER-RELATED"/>
    <property type="match status" value="1"/>
</dbReference>
<feature type="transmembrane region" description="Helical" evidence="2">
    <location>
        <begin position="147"/>
        <end position="165"/>
    </location>
</feature>
<dbReference type="AlphaFoldDB" id="A0ABD5QUR9"/>
<feature type="transmembrane region" description="Helical" evidence="2">
    <location>
        <begin position="116"/>
        <end position="141"/>
    </location>
</feature>
<evidence type="ECO:0000259" key="3">
    <source>
        <dbReference type="Pfam" id="PF13386"/>
    </source>
</evidence>
<gene>
    <name evidence="4" type="ORF">ACFPJA_14030</name>
</gene>
<feature type="transmembrane region" description="Helical" evidence="2">
    <location>
        <begin position="197"/>
        <end position="218"/>
    </location>
</feature>
<name>A0ABD5QUR9_9EURY</name>
<reference evidence="4 5" key="1">
    <citation type="journal article" date="2019" name="Int. J. Syst. Evol. Microbiol.">
        <title>The Global Catalogue of Microorganisms (GCM) 10K type strain sequencing project: providing services to taxonomists for standard genome sequencing and annotation.</title>
        <authorList>
            <consortium name="The Broad Institute Genomics Platform"/>
            <consortium name="The Broad Institute Genome Sequencing Center for Infectious Disease"/>
            <person name="Wu L."/>
            <person name="Ma J."/>
        </authorList>
    </citation>
    <scope>NUCLEOTIDE SEQUENCE [LARGE SCALE GENOMIC DNA]</scope>
    <source>
        <strain evidence="4 5">CGMCC 1.16026</strain>
    </source>
</reference>
<feature type="transmembrane region" description="Helical" evidence="2">
    <location>
        <begin position="264"/>
        <end position="288"/>
    </location>
</feature>
<dbReference type="InterPro" id="IPR039447">
    <property type="entry name" value="UreH-like_TM_dom"/>
</dbReference>
<feature type="domain" description="Urease accessory protein UreH-like transmembrane" evidence="3">
    <location>
        <begin position="14"/>
        <end position="40"/>
    </location>
</feature>
<feature type="region of interest" description="Disordered" evidence="1">
    <location>
        <begin position="44"/>
        <end position="95"/>
    </location>
</feature>
<dbReference type="RefSeq" id="WP_122105354.1">
    <property type="nucleotide sequence ID" value="NZ_JBHSKV010000018.1"/>
</dbReference>
<protein>
    <submittedName>
        <fullName evidence="4">Sulfite exporter TauE/SafE family protein</fullName>
    </submittedName>
</protein>
<dbReference type="Proteomes" id="UP001596145">
    <property type="component" value="Unassembled WGS sequence"/>
</dbReference>
<sequence>MDPSSLLGTDVLLFLAIGLLGGAHCIGMCGPLVTTYAARMDPDAGRTDGGTHGTTGGTRGTAGGTHETSGEATDRTSRTDQTGRTGRADRDGRGGHLTTYEVRQHALFNLGRTASYAAIGTALGALGGAVLVTTATVTGAAGTVRGVVGLGVGLVVMAVGVRYVLGGTTGGVHLPGLQRVTGWLTGHVDRLANGPGIVALGAVHGLLPCPILYPAYLYAFASGSALSGGIALAALGVGTMPAVFLYGTLIGSVDAVHRRRVHRLLGVAFLALGYVLFAHGLMSIGIHVPHPRLPFWNPLDAGMGGMAGHGGG</sequence>
<evidence type="ECO:0000256" key="2">
    <source>
        <dbReference type="SAM" id="Phobius"/>
    </source>
</evidence>
<organism evidence="4 5">
    <name type="scientific">Halorubrum glutamatedens</name>
    <dbReference type="NCBI Taxonomy" id="2707018"/>
    <lineage>
        <taxon>Archaea</taxon>
        <taxon>Methanobacteriati</taxon>
        <taxon>Methanobacteriota</taxon>
        <taxon>Stenosarchaea group</taxon>
        <taxon>Halobacteria</taxon>
        <taxon>Halobacteriales</taxon>
        <taxon>Haloferacaceae</taxon>
        <taxon>Halorubrum</taxon>
    </lineage>
</organism>
<feature type="domain" description="Urease accessory protein UreH-like transmembrane" evidence="3">
    <location>
        <begin position="102"/>
        <end position="274"/>
    </location>
</feature>
<keyword evidence="2" id="KW-0472">Membrane</keyword>
<feature type="compositionally biased region" description="Basic and acidic residues" evidence="1">
    <location>
        <begin position="68"/>
        <end position="78"/>
    </location>
</feature>
<evidence type="ECO:0000256" key="1">
    <source>
        <dbReference type="SAM" id="MobiDB-lite"/>
    </source>
</evidence>
<evidence type="ECO:0000313" key="5">
    <source>
        <dbReference type="Proteomes" id="UP001596145"/>
    </source>
</evidence>
<dbReference type="Pfam" id="PF13386">
    <property type="entry name" value="DsbD_2"/>
    <property type="match status" value="2"/>
</dbReference>
<keyword evidence="2" id="KW-1133">Transmembrane helix</keyword>
<feature type="transmembrane region" description="Helical" evidence="2">
    <location>
        <begin position="230"/>
        <end position="252"/>
    </location>
</feature>
<proteinExistence type="predicted"/>
<evidence type="ECO:0000313" key="4">
    <source>
        <dbReference type="EMBL" id="MFC5135832.1"/>
    </source>
</evidence>
<accession>A0ABD5QUR9</accession>
<keyword evidence="5" id="KW-1185">Reference proteome</keyword>
<comment type="caution">
    <text evidence="4">The sequence shown here is derived from an EMBL/GenBank/DDBJ whole genome shotgun (WGS) entry which is preliminary data.</text>
</comment>